<proteinExistence type="predicted"/>
<reference evidence="3" key="1">
    <citation type="submission" date="2017-09" db="EMBL/GenBank/DDBJ databases">
        <title>Depth-based differentiation of microbial function through sediment-hosted aquifers and enrichment of novel symbionts in the deep terrestrial subsurface.</title>
        <authorList>
            <person name="Probst A.J."/>
            <person name="Ladd B."/>
            <person name="Jarett J.K."/>
            <person name="Geller-Mcgrath D.E."/>
            <person name="Sieber C.M.K."/>
            <person name="Emerson J.B."/>
            <person name="Anantharaman K."/>
            <person name="Thomas B.C."/>
            <person name="Malmstrom R."/>
            <person name="Stieglmeier M."/>
            <person name="Klingl A."/>
            <person name="Woyke T."/>
            <person name="Ryan C.M."/>
            <person name="Banfield J.F."/>
        </authorList>
    </citation>
    <scope>NUCLEOTIDE SEQUENCE [LARGE SCALE GENOMIC DNA]</scope>
</reference>
<comment type="caution">
    <text evidence="2">The sequence shown here is derived from an EMBL/GenBank/DDBJ whole genome shotgun (WGS) entry which is preliminary data.</text>
</comment>
<keyword evidence="1" id="KW-0472">Membrane</keyword>
<keyword evidence="1" id="KW-0812">Transmembrane</keyword>
<sequence length="359" mass="40041">MSPKLVIILSVAIIFLVGTLFIAIPKTSIVDQGKELSPDSTISIQSGFLTQVDSVRVFQTKTKATNIIAGLQDIEVSGVLSEENGIYFFRPDNGFNMDSLYRVKVLSYSKHPLLNVFGINNEKKVVFKSWTTPKIMRISHIDSEGNVIDIKDFYQTDRFVNNFEFTFSRPMNIQETKIQVNDNYYEIEWSGKKKALIKTLLLPGSYCITVTGKDTEGHPYIEGISVNFETILPKSNLEFPRIEKVGSQIAIVFPSNKVLASTGILFNNESYRVAMIGGEFLNGKYRNTVNFEGVPGLSSDSGSFPIPYLTGLSTICSIGQQSFQLEENEYISGNGILSVGINDDFVSDNYGNMFIILEK</sequence>
<evidence type="ECO:0008006" key="4">
    <source>
        <dbReference type="Google" id="ProtNLM"/>
    </source>
</evidence>
<name>A0A2M7BQT1_9BACT</name>
<gene>
    <name evidence="2" type="ORF">COS53_00270</name>
</gene>
<protein>
    <recommendedName>
        <fullName evidence="4">Bacterial Ig-like domain-containing protein</fullName>
    </recommendedName>
</protein>
<evidence type="ECO:0000256" key="1">
    <source>
        <dbReference type="SAM" id="Phobius"/>
    </source>
</evidence>
<accession>A0A2M7BQT1</accession>
<keyword evidence="1" id="KW-1133">Transmembrane helix</keyword>
<dbReference type="AlphaFoldDB" id="A0A2M7BQT1"/>
<dbReference type="EMBL" id="PEVB01000010">
    <property type="protein sequence ID" value="PIV07841.1"/>
    <property type="molecule type" value="Genomic_DNA"/>
</dbReference>
<evidence type="ECO:0000313" key="3">
    <source>
        <dbReference type="Proteomes" id="UP000229191"/>
    </source>
</evidence>
<evidence type="ECO:0000313" key="2">
    <source>
        <dbReference type="EMBL" id="PIV07841.1"/>
    </source>
</evidence>
<feature type="transmembrane region" description="Helical" evidence="1">
    <location>
        <begin position="6"/>
        <end position="24"/>
    </location>
</feature>
<dbReference type="Proteomes" id="UP000229191">
    <property type="component" value="Unassembled WGS sequence"/>
</dbReference>
<organism evidence="2 3">
    <name type="scientific">Candidatus Shapirobacteria bacterium CG03_land_8_20_14_0_80_35_14</name>
    <dbReference type="NCBI Taxonomy" id="1974878"/>
    <lineage>
        <taxon>Bacteria</taxon>
        <taxon>Candidatus Shapironibacteriota</taxon>
    </lineage>
</organism>